<feature type="region of interest" description="Disordered" evidence="5">
    <location>
        <begin position="280"/>
        <end position="310"/>
    </location>
</feature>
<evidence type="ECO:0000256" key="1">
    <source>
        <dbReference type="ARBA" id="ARBA00004370"/>
    </source>
</evidence>
<dbReference type="PANTHER" id="PTHR12080">
    <property type="entry name" value="SIGNALING LYMPHOCYTIC ACTIVATION MOLECULE"/>
    <property type="match status" value="1"/>
</dbReference>
<evidence type="ECO:0000256" key="4">
    <source>
        <dbReference type="ARBA" id="ARBA00023180"/>
    </source>
</evidence>
<organism evidence="9 10">
    <name type="scientific">Parambassis ranga</name>
    <name type="common">Indian glassy fish</name>
    <dbReference type="NCBI Taxonomy" id="210632"/>
    <lineage>
        <taxon>Eukaryota</taxon>
        <taxon>Metazoa</taxon>
        <taxon>Chordata</taxon>
        <taxon>Craniata</taxon>
        <taxon>Vertebrata</taxon>
        <taxon>Euteleostomi</taxon>
        <taxon>Actinopterygii</taxon>
        <taxon>Neopterygii</taxon>
        <taxon>Teleostei</taxon>
        <taxon>Neoteleostei</taxon>
        <taxon>Acanthomorphata</taxon>
        <taxon>Ovalentaria</taxon>
        <taxon>Ambassidae</taxon>
        <taxon>Parambassis</taxon>
    </lineage>
</organism>
<dbReference type="RefSeq" id="XP_028262892.1">
    <property type="nucleotide sequence ID" value="XM_028407091.1"/>
</dbReference>
<name>A0A6P7IIU9_9TELE</name>
<evidence type="ECO:0000313" key="10">
    <source>
        <dbReference type="RefSeq" id="XP_028262892.1"/>
    </source>
</evidence>
<keyword evidence="6" id="KW-0812">Transmembrane</keyword>
<reference evidence="10" key="1">
    <citation type="submission" date="2025-08" db="UniProtKB">
        <authorList>
            <consortium name="RefSeq"/>
        </authorList>
    </citation>
    <scope>IDENTIFICATION</scope>
</reference>
<dbReference type="Proteomes" id="UP000515145">
    <property type="component" value="Chromosome 5"/>
</dbReference>
<dbReference type="AlphaFoldDB" id="A0A6P7IIU9"/>
<keyword evidence="3 6" id="KW-0472">Membrane</keyword>
<protein>
    <submittedName>
        <fullName evidence="10">Signaling lymphocytic activation molecule-like</fullName>
    </submittedName>
</protein>
<dbReference type="OrthoDB" id="9835793at2759"/>
<keyword evidence="6" id="KW-1133">Transmembrane helix</keyword>
<evidence type="ECO:0000256" key="6">
    <source>
        <dbReference type="SAM" id="Phobius"/>
    </source>
</evidence>
<dbReference type="SUPFAM" id="SSF48726">
    <property type="entry name" value="Immunoglobulin"/>
    <property type="match status" value="1"/>
</dbReference>
<dbReference type="PROSITE" id="PS50835">
    <property type="entry name" value="IG_LIKE"/>
    <property type="match status" value="1"/>
</dbReference>
<dbReference type="InterPro" id="IPR013783">
    <property type="entry name" value="Ig-like_fold"/>
</dbReference>
<feature type="transmembrane region" description="Helical" evidence="6">
    <location>
        <begin position="213"/>
        <end position="240"/>
    </location>
</feature>
<evidence type="ECO:0000259" key="8">
    <source>
        <dbReference type="PROSITE" id="PS50835"/>
    </source>
</evidence>
<accession>A0A6P7IIU9</accession>
<comment type="subcellular location">
    <subcellularLocation>
        <location evidence="1">Membrane</location>
    </subcellularLocation>
</comment>
<gene>
    <name evidence="10" type="primary">LOC114436667</name>
</gene>
<evidence type="ECO:0000256" key="3">
    <source>
        <dbReference type="ARBA" id="ARBA00023136"/>
    </source>
</evidence>
<dbReference type="InterPro" id="IPR036179">
    <property type="entry name" value="Ig-like_dom_sf"/>
</dbReference>
<dbReference type="InParanoid" id="A0A6P7IIU9"/>
<evidence type="ECO:0000256" key="7">
    <source>
        <dbReference type="SAM" id="SignalP"/>
    </source>
</evidence>
<feature type="compositionally biased region" description="Basic and acidic residues" evidence="5">
    <location>
        <begin position="282"/>
        <end position="295"/>
    </location>
</feature>
<sequence>MVGGRRRCLCCFFTYSAALLLSIYLHDVEASSCPRTIHEKVGLTVQLSSCLPSEGVTTATWKYRTSTASGPAIDVTKVDQFKDRIGINPKDFSLSVRGLTLHDSGEFSFVSEVNNKQRERVTITLLVHEPVTEVQINTWIAYNDSCTVLLDCTVTSDSTVTYNWTVRSQTFTGSRLRYTLSPQEGDTSFTCTASNIISEKSATTTVTCRKVPLILVLGVAGGGCLLIAIIVGVVVCVCCFKKRHSDLCCTRHAQPETDHQYENQQPVYSSLLHGDESAYEMITRRSPEDAGRDGPSEEYSNIQSPSAQIS</sequence>
<evidence type="ECO:0000313" key="9">
    <source>
        <dbReference type="Proteomes" id="UP000515145"/>
    </source>
</evidence>
<keyword evidence="4" id="KW-0325">Glycoprotein</keyword>
<feature type="domain" description="Ig-like" evidence="8">
    <location>
        <begin position="130"/>
        <end position="207"/>
    </location>
</feature>
<feature type="compositionally biased region" description="Polar residues" evidence="5">
    <location>
        <begin position="298"/>
        <end position="310"/>
    </location>
</feature>
<feature type="signal peptide" evidence="7">
    <location>
        <begin position="1"/>
        <end position="30"/>
    </location>
</feature>
<evidence type="ECO:0000256" key="2">
    <source>
        <dbReference type="ARBA" id="ARBA00022729"/>
    </source>
</evidence>
<evidence type="ECO:0000256" key="5">
    <source>
        <dbReference type="SAM" id="MobiDB-lite"/>
    </source>
</evidence>
<dbReference type="GO" id="GO:0016020">
    <property type="term" value="C:membrane"/>
    <property type="evidence" value="ECO:0007669"/>
    <property type="project" value="UniProtKB-SubCell"/>
</dbReference>
<keyword evidence="9" id="KW-1185">Reference proteome</keyword>
<proteinExistence type="predicted"/>
<dbReference type="GeneID" id="114436667"/>
<feature type="chain" id="PRO_5028116300" evidence="7">
    <location>
        <begin position="31"/>
        <end position="310"/>
    </location>
</feature>
<dbReference type="Gene3D" id="2.60.40.10">
    <property type="entry name" value="Immunoglobulins"/>
    <property type="match status" value="2"/>
</dbReference>
<keyword evidence="2 7" id="KW-0732">Signal</keyword>
<dbReference type="PANTHER" id="PTHR12080:SF48">
    <property type="entry name" value="IMMUNOGLOBULIN SUBTYPE DOMAIN-CONTAINING PROTEIN"/>
    <property type="match status" value="1"/>
</dbReference>
<dbReference type="InterPro" id="IPR007110">
    <property type="entry name" value="Ig-like_dom"/>
</dbReference>
<dbReference type="InterPro" id="IPR015631">
    <property type="entry name" value="CD2/SLAM_rcpt"/>
</dbReference>